<feature type="domain" description="ABC transporter" evidence="10">
    <location>
        <begin position="953"/>
        <end position="1188"/>
    </location>
</feature>
<keyword evidence="2" id="KW-0813">Transport</keyword>
<feature type="domain" description="ABC transmembrane type-1" evidence="11">
    <location>
        <begin position="26"/>
        <end position="305"/>
    </location>
</feature>
<evidence type="ECO:0000259" key="11">
    <source>
        <dbReference type="PROSITE" id="PS50929"/>
    </source>
</evidence>
<feature type="transmembrane region" description="Helical" evidence="9">
    <location>
        <begin position="140"/>
        <end position="160"/>
    </location>
</feature>
<dbReference type="GO" id="GO:0005524">
    <property type="term" value="F:ATP binding"/>
    <property type="evidence" value="ECO:0007669"/>
    <property type="project" value="UniProtKB-KW"/>
</dbReference>
<evidence type="ECO:0000256" key="9">
    <source>
        <dbReference type="SAM" id="Phobius"/>
    </source>
</evidence>
<feature type="transmembrane region" description="Helical" evidence="9">
    <location>
        <begin position="166"/>
        <end position="183"/>
    </location>
</feature>
<dbReference type="InterPro" id="IPR039421">
    <property type="entry name" value="Type_1_exporter"/>
</dbReference>
<proteinExistence type="predicted"/>
<dbReference type="AlphaFoldDB" id="A0A212RI98"/>
<dbReference type="GO" id="GO:0016887">
    <property type="term" value="F:ATP hydrolysis activity"/>
    <property type="evidence" value="ECO:0007669"/>
    <property type="project" value="InterPro"/>
</dbReference>
<dbReference type="PROSITE" id="PS50929">
    <property type="entry name" value="ABC_TM1F"/>
    <property type="match status" value="2"/>
</dbReference>
<name>A0A212RI98_9PROT</name>
<keyword evidence="6 12" id="KW-0067">ATP-binding</keyword>
<dbReference type="FunFam" id="3.40.50.300:FF:000221">
    <property type="entry name" value="Multidrug ABC transporter ATP-binding protein"/>
    <property type="match status" value="2"/>
</dbReference>
<protein>
    <submittedName>
        <fullName evidence="12">ATP-binding cassette, subfamily C, CydCD</fullName>
    </submittedName>
</protein>
<feature type="transmembrane region" description="Helical" evidence="9">
    <location>
        <begin position="675"/>
        <end position="695"/>
    </location>
</feature>
<feature type="transmembrane region" description="Helical" evidence="9">
    <location>
        <begin position="745"/>
        <end position="771"/>
    </location>
</feature>
<dbReference type="InterPro" id="IPR003439">
    <property type="entry name" value="ABC_transporter-like_ATP-bd"/>
</dbReference>
<dbReference type="InterPro" id="IPR003593">
    <property type="entry name" value="AAA+_ATPase"/>
</dbReference>
<dbReference type="InterPro" id="IPR036640">
    <property type="entry name" value="ABC1_TM_sf"/>
</dbReference>
<dbReference type="PROSITE" id="PS00211">
    <property type="entry name" value="ABC_TRANSPORTER_1"/>
    <property type="match status" value="2"/>
</dbReference>
<dbReference type="InterPro" id="IPR027417">
    <property type="entry name" value="P-loop_NTPase"/>
</dbReference>
<organism evidence="12 13">
    <name type="scientific">Arboricoccus pini</name>
    <dbReference type="NCBI Taxonomy" id="1963835"/>
    <lineage>
        <taxon>Bacteria</taxon>
        <taxon>Pseudomonadati</taxon>
        <taxon>Pseudomonadota</taxon>
        <taxon>Alphaproteobacteria</taxon>
        <taxon>Geminicoccales</taxon>
        <taxon>Geminicoccaceae</taxon>
        <taxon>Arboricoccus</taxon>
    </lineage>
</organism>
<feature type="transmembrane region" description="Helical" evidence="9">
    <location>
        <begin position="777"/>
        <end position="796"/>
    </location>
</feature>
<feature type="transmembrane region" description="Helical" evidence="9">
    <location>
        <begin position="62"/>
        <end position="79"/>
    </location>
</feature>
<dbReference type="SMART" id="SM00382">
    <property type="entry name" value="AAA"/>
    <property type="match status" value="2"/>
</dbReference>
<keyword evidence="5" id="KW-0547">Nucleotide-binding</keyword>
<dbReference type="Gene3D" id="3.40.50.300">
    <property type="entry name" value="P-loop containing nucleotide triphosphate hydrolases"/>
    <property type="match status" value="2"/>
</dbReference>
<feature type="transmembrane region" description="Helical" evidence="9">
    <location>
        <begin position="276"/>
        <end position="293"/>
    </location>
</feature>
<dbReference type="Pfam" id="PF00005">
    <property type="entry name" value="ABC_tran"/>
    <property type="match status" value="2"/>
</dbReference>
<feature type="transmembrane region" description="Helical" evidence="9">
    <location>
        <begin position="25"/>
        <end position="50"/>
    </location>
</feature>
<evidence type="ECO:0000256" key="4">
    <source>
        <dbReference type="ARBA" id="ARBA00022692"/>
    </source>
</evidence>
<feature type="domain" description="ABC transmembrane type-1" evidence="11">
    <location>
        <begin position="642"/>
        <end position="921"/>
    </location>
</feature>
<evidence type="ECO:0000313" key="12">
    <source>
        <dbReference type="EMBL" id="SNB72098.1"/>
    </source>
</evidence>
<evidence type="ECO:0000256" key="1">
    <source>
        <dbReference type="ARBA" id="ARBA00004651"/>
    </source>
</evidence>
<evidence type="ECO:0000313" key="13">
    <source>
        <dbReference type="Proteomes" id="UP000197065"/>
    </source>
</evidence>
<evidence type="ECO:0000256" key="6">
    <source>
        <dbReference type="ARBA" id="ARBA00022840"/>
    </source>
</evidence>
<dbReference type="GO" id="GO:0005886">
    <property type="term" value="C:plasma membrane"/>
    <property type="evidence" value="ECO:0007669"/>
    <property type="project" value="UniProtKB-SubCell"/>
</dbReference>
<keyword evidence="13" id="KW-1185">Reference proteome</keyword>
<dbReference type="Proteomes" id="UP000197065">
    <property type="component" value="Unassembled WGS sequence"/>
</dbReference>
<comment type="subcellular location">
    <subcellularLocation>
        <location evidence="1">Cell membrane</location>
        <topology evidence="1">Multi-pass membrane protein</topology>
    </subcellularLocation>
</comment>
<keyword evidence="3" id="KW-1003">Cell membrane</keyword>
<evidence type="ECO:0000256" key="8">
    <source>
        <dbReference type="ARBA" id="ARBA00023136"/>
    </source>
</evidence>
<dbReference type="Gene3D" id="1.20.1560.10">
    <property type="entry name" value="ABC transporter type 1, transmembrane domain"/>
    <property type="match status" value="2"/>
</dbReference>
<evidence type="ECO:0000256" key="7">
    <source>
        <dbReference type="ARBA" id="ARBA00022989"/>
    </source>
</evidence>
<feature type="transmembrane region" description="Helical" evidence="9">
    <location>
        <begin position="641"/>
        <end position="669"/>
    </location>
</feature>
<dbReference type="GO" id="GO:0140359">
    <property type="term" value="F:ABC-type transporter activity"/>
    <property type="evidence" value="ECO:0007669"/>
    <property type="project" value="InterPro"/>
</dbReference>
<evidence type="ECO:0000256" key="2">
    <source>
        <dbReference type="ARBA" id="ARBA00022448"/>
    </source>
</evidence>
<dbReference type="InterPro" id="IPR011527">
    <property type="entry name" value="ABC1_TM_dom"/>
</dbReference>
<keyword evidence="8 9" id="KW-0472">Membrane</keyword>
<feature type="transmembrane region" description="Helical" evidence="9">
    <location>
        <begin position="864"/>
        <end position="886"/>
    </location>
</feature>
<dbReference type="PANTHER" id="PTHR24221">
    <property type="entry name" value="ATP-BINDING CASSETTE SUB-FAMILY B"/>
    <property type="match status" value="1"/>
</dbReference>
<dbReference type="Pfam" id="PF00664">
    <property type="entry name" value="ABC_membrane"/>
    <property type="match status" value="2"/>
</dbReference>
<feature type="domain" description="ABC transporter" evidence="10">
    <location>
        <begin position="343"/>
        <end position="578"/>
    </location>
</feature>
<keyword evidence="4 9" id="KW-0812">Transmembrane</keyword>
<evidence type="ECO:0000256" key="5">
    <source>
        <dbReference type="ARBA" id="ARBA00022741"/>
    </source>
</evidence>
<gene>
    <name evidence="12" type="ORF">SAMN07250955_10933</name>
</gene>
<dbReference type="SUPFAM" id="SSF52540">
    <property type="entry name" value="P-loop containing nucleoside triphosphate hydrolases"/>
    <property type="match status" value="2"/>
</dbReference>
<evidence type="ECO:0000256" key="3">
    <source>
        <dbReference type="ARBA" id="ARBA00022475"/>
    </source>
</evidence>
<dbReference type="EMBL" id="FYEH01000009">
    <property type="protein sequence ID" value="SNB72098.1"/>
    <property type="molecule type" value="Genomic_DNA"/>
</dbReference>
<feature type="transmembrane region" description="Helical" evidence="9">
    <location>
        <begin position="892"/>
        <end position="910"/>
    </location>
</feature>
<dbReference type="PANTHER" id="PTHR24221:SF654">
    <property type="entry name" value="ATP-BINDING CASSETTE SUB-FAMILY B MEMBER 6"/>
    <property type="match status" value="1"/>
</dbReference>
<dbReference type="PROSITE" id="PS50893">
    <property type="entry name" value="ABC_TRANSPORTER_2"/>
    <property type="match status" value="2"/>
</dbReference>
<keyword evidence="7 9" id="KW-1133">Transmembrane helix</keyword>
<reference evidence="12 13" key="1">
    <citation type="submission" date="2017-06" db="EMBL/GenBank/DDBJ databases">
        <authorList>
            <person name="Kim H.J."/>
            <person name="Triplett B.A."/>
        </authorList>
    </citation>
    <scope>NUCLEOTIDE SEQUENCE [LARGE SCALE GENOMIC DNA]</scope>
    <source>
        <strain evidence="12 13">B29T1</strain>
    </source>
</reference>
<dbReference type="SUPFAM" id="SSF90123">
    <property type="entry name" value="ABC transporter transmembrane region"/>
    <property type="match status" value="2"/>
</dbReference>
<evidence type="ECO:0000259" key="10">
    <source>
        <dbReference type="PROSITE" id="PS50893"/>
    </source>
</evidence>
<sequence length="1198" mass="128904">MTKAAGAMHIEPRLWQLTRGVRGRIALGTLLGLTGVALGILRLALLGWMIGQAFAGKPFLDLLSTAAAIVSLIFARALFEHWRTMTAHRTAAIVQAKLRRQIFDKVMELGPGGSGRVRSGTLTLSLIDGVDRLETYFGQFLPQFLISLLTPAIIFIGMAFVDLPVAFVMLGFSLLALLAPALWHKADTRNALALMDSHGRFASEFLDAIQGLVTLKAFGQSTARAEQLERHSRELYKTTMRVVATNVAARGITDSAIACGAAAALALGAWRVGEGSMSLAALLIILMLGVEVFRPMRELRTVLHQGMIGLSAAQGIFALLDLRAPIVESPEDGGLPTSLEPSVHFQDVRFCYPGTRRVIHEKLDFKVAPGERVGLVGPSGGGKSSIVRLLLRLYDPDGGAVLVGGKDLRTLPRAEFRRMVAVVNQDTFLFHGTLRDNLLLGRPLASDAEIEAATRAANIHDFITSLPQGYATQIGERGVKLSGGQRQRLAIARAILRDAPILVLDEALSAVDGQNEAVIQEALDRLMRGRTVLVLAHRLSSVIGCDRILVLKDGRVREEGDHATLMRRGGIYAGLMAQQAQEAIQTQPLAPLTPPDMMRPEAGRTASTPALTEGIIKAQALGWPQLVIALMRLVLPWKGRVLATFVLGVTRVLAFIGVGVLSAFTILALKNGQPYAGLLWALAVVAPLSGVLHWLESWIAHDMAFRLLAEMRLAVFRKLDALAPGYLMRRRTGDLMSLVTNDVELVEYFFAHTVAPAFVALLMPTLVLAVLGWASPWLALVLLPFLLVAGLSPLWGRRRIDRLGSLAREAGGELASFAVDSIQGMSELIAFQRETARASELDELTRHHIALRLPFFAELSRQQVFLEALTGLGGLAIVLVGAQLAATGSLQAGWLPLLTLLAMAAFLPIAEIAQVGRQLADTLGATRRLFGLESEPVIIQDGPGVPSPLDHAILLKGVSFSYPGQHHPALDGIDLSLPAGRTTALVGMSGAGKSTLAQLLLRFFDPAEGQLSIGGHDLRAYGLNALRRRIAFVAQDTYLFNDTLRANVMMARPEASAADLATAVRLAALDELVAMLPEGLETVVGERGAALSGGQRQRVAIARAFLKDAPILILDEATSHLDTENEKAIRQALDALKADRTTIVIAHRLATVRDADLIVVMDQGRVVEQGRHADLLSQGGLYARLVASQLSAGRKEAA</sequence>
<dbReference type="InterPro" id="IPR017871">
    <property type="entry name" value="ABC_transporter-like_CS"/>
</dbReference>
<accession>A0A212RI98</accession>